<organism evidence="1 2">
    <name type="scientific">Eumeta variegata</name>
    <name type="common">Bagworm moth</name>
    <name type="synonym">Eumeta japonica</name>
    <dbReference type="NCBI Taxonomy" id="151549"/>
    <lineage>
        <taxon>Eukaryota</taxon>
        <taxon>Metazoa</taxon>
        <taxon>Ecdysozoa</taxon>
        <taxon>Arthropoda</taxon>
        <taxon>Hexapoda</taxon>
        <taxon>Insecta</taxon>
        <taxon>Pterygota</taxon>
        <taxon>Neoptera</taxon>
        <taxon>Endopterygota</taxon>
        <taxon>Lepidoptera</taxon>
        <taxon>Glossata</taxon>
        <taxon>Ditrysia</taxon>
        <taxon>Tineoidea</taxon>
        <taxon>Psychidae</taxon>
        <taxon>Oiketicinae</taxon>
        <taxon>Eumeta</taxon>
    </lineage>
</organism>
<accession>A0A4C1WEF0</accession>
<sequence length="201" mass="22169">MVSVEMKRLIPRSAENLILYLVNEARSGLAPRPEAKVGALVTSSLDIKPPSSLETGRTSTSPHFCVNTIKAKISILEQRCCCDGYYTPETKILVIIATDLTNQWTAGDRRHQCDDNIRDRRLKRAPRGTTRVRMVIELKIKTHRSIQPWPGSNPLVNKASLYEAYNPAGSGASTHRPISSVGCAGRRQHAAAAPINDRTLV</sequence>
<name>A0A4C1WEF0_EUMVA</name>
<reference evidence="1 2" key="1">
    <citation type="journal article" date="2019" name="Commun. Biol.">
        <title>The bagworm genome reveals a unique fibroin gene that provides high tensile strength.</title>
        <authorList>
            <person name="Kono N."/>
            <person name="Nakamura H."/>
            <person name="Ohtoshi R."/>
            <person name="Tomita M."/>
            <person name="Numata K."/>
            <person name="Arakawa K."/>
        </authorList>
    </citation>
    <scope>NUCLEOTIDE SEQUENCE [LARGE SCALE GENOMIC DNA]</scope>
</reference>
<comment type="caution">
    <text evidence="1">The sequence shown here is derived from an EMBL/GenBank/DDBJ whole genome shotgun (WGS) entry which is preliminary data.</text>
</comment>
<keyword evidence="2" id="KW-1185">Reference proteome</keyword>
<evidence type="ECO:0000313" key="1">
    <source>
        <dbReference type="EMBL" id="GBP49443.1"/>
    </source>
</evidence>
<protein>
    <submittedName>
        <fullName evidence="1">Uncharacterized protein</fullName>
    </submittedName>
</protein>
<dbReference type="EMBL" id="BGZK01000545">
    <property type="protein sequence ID" value="GBP49443.1"/>
    <property type="molecule type" value="Genomic_DNA"/>
</dbReference>
<proteinExistence type="predicted"/>
<evidence type="ECO:0000313" key="2">
    <source>
        <dbReference type="Proteomes" id="UP000299102"/>
    </source>
</evidence>
<dbReference type="AlphaFoldDB" id="A0A4C1WEF0"/>
<dbReference type="Proteomes" id="UP000299102">
    <property type="component" value="Unassembled WGS sequence"/>
</dbReference>
<gene>
    <name evidence="1" type="ORF">EVAR_25656_1</name>
</gene>